<feature type="region of interest" description="Disordered" evidence="16">
    <location>
        <begin position="502"/>
        <end position="528"/>
    </location>
</feature>
<dbReference type="GO" id="GO:0051301">
    <property type="term" value="P:cell division"/>
    <property type="evidence" value="ECO:0007669"/>
    <property type="project" value="UniProtKB-KW"/>
</dbReference>
<evidence type="ECO:0000256" key="4">
    <source>
        <dbReference type="ARBA" id="ARBA00022692"/>
    </source>
</evidence>
<evidence type="ECO:0000256" key="12">
    <source>
        <dbReference type="ARBA" id="ARBA00041185"/>
    </source>
</evidence>
<evidence type="ECO:0000256" key="13">
    <source>
        <dbReference type="ARBA" id="ARBA00041418"/>
    </source>
</evidence>
<keyword evidence="20" id="KW-1185">Reference proteome</keyword>
<evidence type="ECO:0000256" key="15">
    <source>
        <dbReference type="ARBA" id="ARBA00049902"/>
    </source>
</evidence>
<reference evidence="19 20" key="1">
    <citation type="submission" date="2020-10" db="EMBL/GenBank/DDBJ databases">
        <title>Wide distribution of Phycisphaera-like planctomycetes from WD2101 soil group in peatlands and genome analysis of the first cultivated representative.</title>
        <authorList>
            <person name="Dedysh S.N."/>
            <person name="Beletsky A.V."/>
            <person name="Ivanova A."/>
            <person name="Kulichevskaya I.S."/>
            <person name="Suzina N.E."/>
            <person name="Philippov D.A."/>
            <person name="Rakitin A.L."/>
            <person name="Mardanov A.V."/>
            <person name="Ravin N.V."/>
        </authorList>
    </citation>
    <scope>NUCLEOTIDE SEQUENCE [LARGE SCALE GENOMIC DNA]</scope>
    <source>
        <strain evidence="19 20">M1803</strain>
    </source>
</reference>
<comment type="similarity">
    <text evidence="11">Belongs to the SEDS family. FtsW subfamily.</text>
</comment>
<proteinExistence type="inferred from homology"/>
<evidence type="ECO:0000256" key="5">
    <source>
        <dbReference type="ARBA" id="ARBA00022960"/>
    </source>
</evidence>
<evidence type="ECO:0000313" key="19">
    <source>
        <dbReference type="EMBL" id="QOV89009.1"/>
    </source>
</evidence>
<dbReference type="KEGG" id="hbs:IPV69_22725"/>
<name>A0A7M2WU83_9BACT</name>
<feature type="transmembrane region" description="Helical" evidence="17">
    <location>
        <begin position="261"/>
        <end position="294"/>
    </location>
</feature>
<dbReference type="GO" id="GO:0009252">
    <property type="term" value="P:peptidoglycan biosynthetic process"/>
    <property type="evidence" value="ECO:0007669"/>
    <property type="project" value="UniProtKB-KW"/>
</dbReference>
<dbReference type="PROSITE" id="PS50853">
    <property type="entry name" value="FN3"/>
    <property type="match status" value="1"/>
</dbReference>
<dbReference type="Proteomes" id="UP000593765">
    <property type="component" value="Chromosome"/>
</dbReference>
<protein>
    <recommendedName>
        <fullName evidence="12">Probable peptidoglycan glycosyltransferase FtsW</fullName>
        <ecNumber evidence="14">2.4.99.28</ecNumber>
    </recommendedName>
    <alternativeName>
        <fullName evidence="13">Cell division protein FtsW</fullName>
    </alternativeName>
    <alternativeName>
        <fullName evidence="10">Cell wall polymerase</fullName>
    </alternativeName>
    <alternativeName>
        <fullName evidence="9">Peptidoglycan polymerase</fullName>
    </alternativeName>
</protein>
<keyword evidence="19" id="KW-0132">Cell division</keyword>
<evidence type="ECO:0000256" key="8">
    <source>
        <dbReference type="ARBA" id="ARBA00023136"/>
    </source>
</evidence>
<keyword evidence="4 17" id="KW-0812">Transmembrane</keyword>
<evidence type="ECO:0000256" key="7">
    <source>
        <dbReference type="ARBA" id="ARBA00022989"/>
    </source>
</evidence>
<evidence type="ECO:0000256" key="3">
    <source>
        <dbReference type="ARBA" id="ARBA00022679"/>
    </source>
</evidence>
<dbReference type="Gene3D" id="2.60.40.10">
    <property type="entry name" value="Immunoglobulins"/>
    <property type="match status" value="1"/>
</dbReference>
<keyword evidence="6" id="KW-0573">Peptidoglycan synthesis</keyword>
<evidence type="ECO:0000256" key="9">
    <source>
        <dbReference type="ARBA" id="ARBA00032370"/>
    </source>
</evidence>
<dbReference type="GO" id="GO:0008360">
    <property type="term" value="P:regulation of cell shape"/>
    <property type="evidence" value="ECO:0007669"/>
    <property type="project" value="UniProtKB-KW"/>
</dbReference>
<keyword evidence="3" id="KW-0808">Transferase</keyword>
<evidence type="ECO:0000256" key="2">
    <source>
        <dbReference type="ARBA" id="ARBA00022676"/>
    </source>
</evidence>
<feature type="transmembrane region" description="Helical" evidence="17">
    <location>
        <begin position="419"/>
        <end position="441"/>
    </location>
</feature>
<keyword evidence="7 17" id="KW-1133">Transmembrane helix</keyword>
<evidence type="ECO:0000256" key="14">
    <source>
        <dbReference type="ARBA" id="ARBA00044770"/>
    </source>
</evidence>
<evidence type="ECO:0000259" key="18">
    <source>
        <dbReference type="PROSITE" id="PS50853"/>
    </source>
</evidence>
<feature type="transmembrane region" description="Helical" evidence="17">
    <location>
        <begin position="380"/>
        <end position="407"/>
    </location>
</feature>
<dbReference type="InterPro" id="IPR001182">
    <property type="entry name" value="FtsW/RodA"/>
</dbReference>
<evidence type="ECO:0000256" key="17">
    <source>
        <dbReference type="SAM" id="Phobius"/>
    </source>
</evidence>
<evidence type="ECO:0000256" key="10">
    <source>
        <dbReference type="ARBA" id="ARBA00033270"/>
    </source>
</evidence>
<gene>
    <name evidence="19" type="ORF">IPV69_22725</name>
</gene>
<evidence type="ECO:0000256" key="11">
    <source>
        <dbReference type="ARBA" id="ARBA00038053"/>
    </source>
</evidence>
<dbReference type="GO" id="GO:0032153">
    <property type="term" value="C:cell division site"/>
    <property type="evidence" value="ECO:0007669"/>
    <property type="project" value="TreeGrafter"/>
</dbReference>
<keyword evidence="5" id="KW-0133">Cell shape</keyword>
<evidence type="ECO:0000313" key="20">
    <source>
        <dbReference type="Proteomes" id="UP000593765"/>
    </source>
</evidence>
<feature type="transmembrane region" description="Helical" evidence="17">
    <location>
        <begin position="187"/>
        <end position="211"/>
    </location>
</feature>
<dbReference type="EMBL" id="CP063458">
    <property type="protein sequence ID" value="QOV89009.1"/>
    <property type="molecule type" value="Genomic_DNA"/>
</dbReference>
<keyword evidence="2" id="KW-0328">Glycosyltransferase</keyword>
<comment type="catalytic activity">
    <reaction evidence="15">
        <text>[GlcNAc-(1-&gt;4)-Mur2Ac(oyl-L-Ala-gamma-D-Glu-L-Lys-D-Ala-D-Ala)](n)-di-trans,octa-cis-undecaprenyl diphosphate + beta-D-GlcNAc-(1-&gt;4)-Mur2Ac(oyl-L-Ala-gamma-D-Glu-L-Lys-D-Ala-D-Ala)-di-trans,octa-cis-undecaprenyl diphosphate = [GlcNAc-(1-&gt;4)-Mur2Ac(oyl-L-Ala-gamma-D-Glu-L-Lys-D-Ala-D-Ala)](n+1)-di-trans,octa-cis-undecaprenyl diphosphate + di-trans,octa-cis-undecaprenyl diphosphate + H(+)</text>
        <dbReference type="Rhea" id="RHEA:23708"/>
        <dbReference type="Rhea" id="RHEA-COMP:9602"/>
        <dbReference type="Rhea" id="RHEA-COMP:9603"/>
        <dbReference type="ChEBI" id="CHEBI:15378"/>
        <dbReference type="ChEBI" id="CHEBI:58405"/>
        <dbReference type="ChEBI" id="CHEBI:60033"/>
        <dbReference type="ChEBI" id="CHEBI:78435"/>
        <dbReference type="EC" id="2.4.99.28"/>
    </reaction>
</comment>
<keyword evidence="8 17" id="KW-0472">Membrane</keyword>
<dbReference type="PANTHER" id="PTHR30474:SF2">
    <property type="entry name" value="PEPTIDOGLYCAN GLYCOSYLTRANSFERASE FTSW-RELATED"/>
    <property type="match status" value="1"/>
</dbReference>
<accession>A0A7M2WU83</accession>
<organism evidence="19 20">
    <name type="scientific">Humisphaera borealis</name>
    <dbReference type="NCBI Taxonomy" id="2807512"/>
    <lineage>
        <taxon>Bacteria</taxon>
        <taxon>Pseudomonadati</taxon>
        <taxon>Planctomycetota</taxon>
        <taxon>Phycisphaerae</taxon>
        <taxon>Tepidisphaerales</taxon>
        <taxon>Tepidisphaeraceae</taxon>
        <taxon>Humisphaera</taxon>
    </lineage>
</organism>
<dbReference type="AlphaFoldDB" id="A0A7M2WU83"/>
<evidence type="ECO:0000256" key="16">
    <source>
        <dbReference type="SAM" id="MobiDB-lite"/>
    </source>
</evidence>
<dbReference type="InterPro" id="IPR013783">
    <property type="entry name" value="Ig-like_fold"/>
</dbReference>
<dbReference type="CDD" id="cd00063">
    <property type="entry name" value="FN3"/>
    <property type="match status" value="1"/>
</dbReference>
<sequence length="528" mass="56361">MEASIYRLRSRDLLTLCVLALLAFGTVMVQSASTSLSGAIVRAPAPDPAGPRETSPARPVNVVAAASADGIDLSWSPDRDSAVVSYRIYRGRSDTGPFDLLDTLRKPHTRYHDATGPQGDAAVYRVTALDESGVESAPTILTVTRPGLWRWTQLGSKQLLYVALAAGLYFVVGRIDYRRLARFDGPLIASPVFWILVVATAACVAVLIPGIGTAINGARRWIKLGPIQVQPSELAKWGAVIFTAWWLTRPRTDMQKFVGGFMPVIAAVGILCLLVVIQDFGTAALIGMCILTMLLAGRVKLWHISIILIPAVAGAIWFITAKDYRLRRILAFRDPYASPQGEGYHMIQSLLSFTTGGLTGRGLGNGVQKLGYLPEDTTDFIFAVICEELGLGGAVLVVALYLGILLVAWETMRRNRDDFGRLLAFGVASMVGLQAAINIAVATVSVPTKGLSLPLISAGGSGMVITSAALGLLYSVTRHARNAASARADALVGSALADAEALDGEQGENRQTKSSRPPRRTLQAVPAV</sequence>
<feature type="transmembrane region" description="Helical" evidence="17">
    <location>
        <begin position="453"/>
        <end position="474"/>
    </location>
</feature>
<dbReference type="Pfam" id="PF01098">
    <property type="entry name" value="FTSW_RODA_SPOVE"/>
    <property type="match status" value="1"/>
</dbReference>
<feature type="transmembrane region" description="Helical" evidence="17">
    <location>
        <begin position="301"/>
        <end position="320"/>
    </location>
</feature>
<evidence type="ECO:0000256" key="1">
    <source>
        <dbReference type="ARBA" id="ARBA00004141"/>
    </source>
</evidence>
<dbReference type="GO" id="GO:0015648">
    <property type="term" value="F:lipid-linked peptidoglycan transporter activity"/>
    <property type="evidence" value="ECO:0007669"/>
    <property type="project" value="TreeGrafter"/>
</dbReference>
<dbReference type="RefSeq" id="WP_206292022.1">
    <property type="nucleotide sequence ID" value="NZ_CP063458.1"/>
</dbReference>
<evidence type="ECO:0000256" key="6">
    <source>
        <dbReference type="ARBA" id="ARBA00022984"/>
    </source>
</evidence>
<comment type="subcellular location">
    <subcellularLocation>
        <location evidence="1">Membrane</location>
        <topology evidence="1">Multi-pass membrane protein</topology>
    </subcellularLocation>
</comment>
<dbReference type="GO" id="GO:0005886">
    <property type="term" value="C:plasma membrane"/>
    <property type="evidence" value="ECO:0007669"/>
    <property type="project" value="TreeGrafter"/>
</dbReference>
<dbReference type="InterPro" id="IPR003961">
    <property type="entry name" value="FN3_dom"/>
</dbReference>
<dbReference type="EC" id="2.4.99.28" evidence="14"/>
<feature type="domain" description="Fibronectin type-III" evidence="18">
    <location>
        <begin position="56"/>
        <end position="147"/>
    </location>
</feature>
<keyword evidence="19" id="KW-0131">Cell cycle</keyword>
<feature type="transmembrane region" description="Helical" evidence="17">
    <location>
        <begin position="158"/>
        <end position="175"/>
    </location>
</feature>
<dbReference type="PANTHER" id="PTHR30474">
    <property type="entry name" value="CELL CYCLE PROTEIN"/>
    <property type="match status" value="1"/>
</dbReference>
<dbReference type="GO" id="GO:0008955">
    <property type="term" value="F:peptidoglycan glycosyltransferase activity"/>
    <property type="evidence" value="ECO:0007669"/>
    <property type="project" value="UniProtKB-EC"/>
</dbReference>